<dbReference type="RefSeq" id="WP_216145876.1">
    <property type="nucleotide sequence ID" value="NZ_JAHLDV010000003.1"/>
</dbReference>
<gene>
    <name evidence="1" type="ORF">KPL37_02630</name>
</gene>
<protein>
    <submittedName>
        <fullName evidence="1">Uncharacterized protein</fullName>
    </submittedName>
</protein>
<evidence type="ECO:0000313" key="1">
    <source>
        <dbReference type="EMBL" id="MBU3158670.1"/>
    </source>
</evidence>
<accession>A0ABS6BQD0</accession>
<dbReference type="Proteomes" id="UP000776252">
    <property type="component" value="Unassembled WGS sequence"/>
</dbReference>
<organism evidence="1 2">
    <name type="scientific">Clostridium frigoris</name>
    <dbReference type="NCBI Taxonomy" id="205327"/>
    <lineage>
        <taxon>Bacteria</taxon>
        <taxon>Bacillati</taxon>
        <taxon>Bacillota</taxon>
        <taxon>Clostridia</taxon>
        <taxon>Eubacteriales</taxon>
        <taxon>Clostridiaceae</taxon>
        <taxon>Clostridium</taxon>
    </lineage>
</organism>
<name>A0ABS6BQD0_9CLOT</name>
<sequence>MFKHKDLITTTSNITSKKISINKNMDKRKVGCYEELSISTSDSYF</sequence>
<keyword evidence="2" id="KW-1185">Reference proteome</keyword>
<proteinExistence type="predicted"/>
<evidence type="ECO:0000313" key="2">
    <source>
        <dbReference type="Proteomes" id="UP000776252"/>
    </source>
</evidence>
<comment type="caution">
    <text evidence="1">The sequence shown here is derived from an EMBL/GenBank/DDBJ whole genome shotgun (WGS) entry which is preliminary data.</text>
</comment>
<reference evidence="1 2" key="1">
    <citation type="submission" date="2021-06" db="EMBL/GenBank/DDBJ databases">
        <title>Clostridia strains as spoilage organisms.</title>
        <authorList>
            <person name="Wambui J."/>
            <person name="Stephan R."/>
            <person name="Stevens M.J.A."/>
        </authorList>
    </citation>
    <scope>NUCLEOTIDE SEQUENCE [LARGE SCALE GENOMIC DNA]</scope>
    <source>
        <strain evidence="1 2">DSM 14204</strain>
    </source>
</reference>
<dbReference type="EMBL" id="JAHLDV010000003">
    <property type="protein sequence ID" value="MBU3158670.1"/>
    <property type="molecule type" value="Genomic_DNA"/>
</dbReference>